<dbReference type="GO" id="GO:0005525">
    <property type="term" value="F:GTP binding"/>
    <property type="evidence" value="ECO:0007669"/>
    <property type="project" value="UniProtKB-KW"/>
</dbReference>
<accession>A0A1I0BSF1</accession>
<dbReference type="Pfam" id="PF01139">
    <property type="entry name" value="RtcB"/>
    <property type="match status" value="1"/>
</dbReference>
<evidence type="ECO:0000256" key="10">
    <source>
        <dbReference type="PIRSR" id="PIRSR601233-2"/>
    </source>
</evidence>
<dbReference type="EC" id="6.5.1.8" evidence="1"/>
<feature type="binding site" evidence="10">
    <location>
        <position position="292"/>
    </location>
    <ligand>
        <name>GMP</name>
        <dbReference type="ChEBI" id="CHEBI:58115"/>
    </ligand>
</feature>
<evidence type="ECO:0000256" key="2">
    <source>
        <dbReference type="ARBA" id="ARBA00022598"/>
    </source>
</evidence>
<gene>
    <name evidence="12" type="ORF">SAMN05660297_01389</name>
</gene>
<feature type="binding site" evidence="10">
    <location>
        <position position="379"/>
    </location>
    <ligand>
        <name>GMP</name>
        <dbReference type="ChEBI" id="CHEBI:58115"/>
    </ligand>
</feature>
<feature type="active site" description="GMP-histidine intermediate" evidence="9">
    <location>
        <position position="309"/>
    </location>
</feature>
<feature type="binding site" evidence="10">
    <location>
        <begin position="253"/>
        <end position="254"/>
    </location>
    <ligand>
        <name>GMP</name>
        <dbReference type="ChEBI" id="CHEBI:58115"/>
    </ligand>
</feature>
<keyword evidence="7 11" id="KW-0464">Manganese</keyword>
<evidence type="ECO:0000256" key="11">
    <source>
        <dbReference type="PIRSR" id="PIRSR601233-3"/>
    </source>
</evidence>
<evidence type="ECO:0000256" key="6">
    <source>
        <dbReference type="ARBA" id="ARBA00023134"/>
    </source>
</evidence>
<feature type="binding site" evidence="11">
    <location>
        <position position="71"/>
    </location>
    <ligand>
        <name>Mn(2+)</name>
        <dbReference type="ChEBI" id="CHEBI:29035"/>
        <label>1</label>
    </ligand>
</feature>
<dbReference type="SUPFAM" id="SSF103365">
    <property type="entry name" value="Hypothetical protein PH1602"/>
    <property type="match status" value="1"/>
</dbReference>
<keyword evidence="2 12" id="KW-0436">Ligase</keyword>
<keyword evidence="6 10" id="KW-0342">GTP-binding</keyword>
<feature type="binding site" evidence="10">
    <location>
        <begin position="285"/>
        <end position="288"/>
    </location>
    <ligand>
        <name>GMP</name>
        <dbReference type="ChEBI" id="CHEBI:58115"/>
    </ligand>
</feature>
<dbReference type="PANTHER" id="PTHR43749:SF2">
    <property type="entry name" value="RNA-SPLICING LIGASE RTCB"/>
    <property type="match status" value="1"/>
</dbReference>
<feature type="binding site" evidence="11">
    <location>
        <position position="146"/>
    </location>
    <ligand>
        <name>Mn(2+)</name>
        <dbReference type="ChEBI" id="CHEBI:29035"/>
        <label>1</label>
    </ligand>
</feature>
<comment type="catalytic activity">
    <reaction evidence="8">
        <text>a 3'-end 3'-phospho-ribonucleotide-RNA + a 5'-end dephospho-ribonucleoside-RNA + GTP = a ribonucleotidyl-ribonucleotide-RNA + GMP + diphosphate</text>
        <dbReference type="Rhea" id="RHEA:68076"/>
        <dbReference type="Rhea" id="RHEA-COMP:10463"/>
        <dbReference type="Rhea" id="RHEA-COMP:13936"/>
        <dbReference type="Rhea" id="RHEA-COMP:17355"/>
        <dbReference type="ChEBI" id="CHEBI:33019"/>
        <dbReference type="ChEBI" id="CHEBI:37565"/>
        <dbReference type="ChEBI" id="CHEBI:58115"/>
        <dbReference type="ChEBI" id="CHEBI:83062"/>
        <dbReference type="ChEBI" id="CHEBI:138284"/>
        <dbReference type="ChEBI" id="CHEBI:173118"/>
        <dbReference type="EC" id="6.5.1.8"/>
    </reaction>
</comment>
<feature type="binding site" evidence="11">
    <location>
        <position position="163"/>
    </location>
    <ligand>
        <name>Mn(2+)</name>
        <dbReference type="ChEBI" id="CHEBI:29035"/>
        <label>2</label>
    </ligand>
</feature>
<protein>
    <recommendedName>
        <fullName evidence="1">3'-phosphate/5'-hydroxy nucleic acid ligase</fullName>
        <ecNumber evidence="1">6.5.1.8</ecNumber>
    </recommendedName>
</protein>
<proteinExistence type="predicted"/>
<dbReference type="GO" id="GO:0042245">
    <property type="term" value="P:RNA repair"/>
    <property type="evidence" value="ECO:0007669"/>
    <property type="project" value="UniProtKB-KW"/>
</dbReference>
<reference evidence="12 13" key="1">
    <citation type="submission" date="2016-10" db="EMBL/GenBank/DDBJ databases">
        <authorList>
            <person name="de Groot N.N."/>
        </authorList>
    </citation>
    <scope>NUCLEOTIDE SEQUENCE [LARGE SCALE GENOMIC DNA]</scope>
    <source>
        <strain evidence="12 13">DSM 18979</strain>
    </source>
</reference>
<dbReference type="InterPro" id="IPR036025">
    <property type="entry name" value="RtcB-like_sf"/>
</dbReference>
<dbReference type="GO" id="GO:0030145">
    <property type="term" value="F:manganese ion binding"/>
    <property type="evidence" value="ECO:0007669"/>
    <property type="project" value="TreeGrafter"/>
</dbReference>
<dbReference type="GO" id="GO:0006396">
    <property type="term" value="P:RNA processing"/>
    <property type="evidence" value="ECO:0007669"/>
    <property type="project" value="InterPro"/>
</dbReference>
<evidence type="ECO:0000256" key="8">
    <source>
        <dbReference type="ARBA" id="ARBA00047746"/>
    </source>
</evidence>
<organism evidence="12 13">
    <name type="scientific">Natronincola peptidivorans</name>
    <dbReference type="NCBI Taxonomy" id="426128"/>
    <lineage>
        <taxon>Bacteria</taxon>
        <taxon>Bacillati</taxon>
        <taxon>Bacillota</taxon>
        <taxon>Clostridia</taxon>
        <taxon>Peptostreptococcales</taxon>
        <taxon>Natronincolaceae</taxon>
        <taxon>Natronincola</taxon>
    </lineage>
</organism>
<dbReference type="EMBL" id="FOHU01000004">
    <property type="protein sequence ID" value="SET09647.1"/>
    <property type="molecule type" value="Genomic_DNA"/>
</dbReference>
<evidence type="ECO:0000313" key="12">
    <source>
        <dbReference type="EMBL" id="SET09647.1"/>
    </source>
</evidence>
<comment type="cofactor">
    <cofactor evidence="11">
        <name>Mn(2+)</name>
        <dbReference type="ChEBI" id="CHEBI:29035"/>
    </cofactor>
    <text evidence="11">Binds 2 manganese ions per subunit.</text>
</comment>
<dbReference type="STRING" id="426128.SAMN05660297_01389"/>
<evidence type="ECO:0000256" key="7">
    <source>
        <dbReference type="ARBA" id="ARBA00023211"/>
    </source>
</evidence>
<dbReference type="InterPro" id="IPR052915">
    <property type="entry name" value="RtcB-like"/>
</dbReference>
<dbReference type="PANTHER" id="PTHR43749">
    <property type="entry name" value="RNA-SPLICING LIGASE RTCB"/>
    <property type="match status" value="1"/>
</dbReference>
<feature type="binding site" evidence="10">
    <location>
        <begin position="309"/>
        <end position="312"/>
    </location>
    <ligand>
        <name>GMP</name>
        <dbReference type="ChEBI" id="CHEBI:58115"/>
    </ligand>
</feature>
<evidence type="ECO:0000256" key="9">
    <source>
        <dbReference type="PIRSR" id="PIRSR601233-1"/>
    </source>
</evidence>
<keyword evidence="3 11" id="KW-0479">Metal-binding</keyword>
<dbReference type="AlphaFoldDB" id="A0A1I0BSF1"/>
<dbReference type="GO" id="GO:0006281">
    <property type="term" value="P:DNA repair"/>
    <property type="evidence" value="ECO:0007669"/>
    <property type="project" value="TreeGrafter"/>
</dbReference>
<keyword evidence="5" id="KW-0692">RNA repair</keyword>
<dbReference type="OrthoDB" id="9802323at2"/>
<sequence length="380" mass="41891">MRIMESEGIPIKIWATEIDEGAIQQAINLSKLTFAYSHIALMADAHEGYGMPIGGVLATEEMIIPNAVGVDIGCGVVAIKTDKQELNRKSTEEILNKTSQRVPMGFKRHKKPQNWQGFKKIPDSRIIKQELTSARKQLGTLGGGNHFCSIEMGSDGFIWLMVHSGSRNLGLKVANYYNTLAKKLNVKYNIVPPKYDLASLSIDSPEGREYFAAMEFCLAFARANRQAIADAFYDAFAEETKSQEILQQIDIHHNYAAMEKHFQKQVVLHRKGATSARKGELGIIPGSMGTPSYIVAGLGNPESFQSCSHGAGRAVSRKKANQIITEEAANKAMEGILFKGWRGDYSEAPMAYKDIEEVMANQKDLVKPLVKLTPLGVIKG</sequence>
<dbReference type="Proteomes" id="UP000199568">
    <property type="component" value="Unassembled WGS sequence"/>
</dbReference>
<feature type="binding site" evidence="11">
    <location>
        <position position="253"/>
    </location>
    <ligand>
        <name>Mn(2+)</name>
        <dbReference type="ChEBI" id="CHEBI:29035"/>
        <label>2</label>
    </ligand>
</feature>
<dbReference type="RefSeq" id="WP_090441324.1">
    <property type="nucleotide sequence ID" value="NZ_FOHU01000004.1"/>
</dbReference>
<dbReference type="InterPro" id="IPR001233">
    <property type="entry name" value="RtcB"/>
</dbReference>
<evidence type="ECO:0000313" key="13">
    <source>
        <dbReference type="Proteomes" id="UP000199568"/>
    </source>
</evidence>
<evidence type="ECO:0000256" key="4">
    <source>
        <dbReference type="ARBA" id="ARBA00022741"/>
    </source>
</evidence>
<evidence type="ECO:0000256" key="3">
    <source>
        <dbReference type="ARBA" id="ARBA00022723"/>
    </source>
</evidence>
<dbReference type="GO" id="GO:0003909">
    <property type="term" value="F:DNA ligase activity"/>
    <property type="evidence" value="ECO:0007669"/>
    <property type="project" value="TreeGrafter"/>
</dbReference>
<name>A0A1I0BSF1_9FIRM</name>
<dbReference type="GO" id="GO:0170057">
    <property type="term" value="F:RNA ligase (GTP) activity"/>
    <property type="evidence" value="ECO:0007669"/>
    <property type="project" value="UniProtKB-EC"/>
</dbReference>
<keyword evidence="4 10" id="KW-0547">Nucleotide-binding</keyword>
<evidence type="ECO:0000256" key="1">
    <source>
        <dbReference type="ARBA" id="ARBA00012726"/>
    </source>
</evidence>
<dbReference type="Gene3D" id="3.90.1860.10">
    <property type="entry name" value="tRNA-splicing ligase RtcB"/>
    <property type="match status" value="1"/>
</dbReference>
<evidence type="ECO:0000256" key="5">
    <source>
        <dbReference type="ARBA" id="ARBA00022800"/>
    </source>
</evidence>
<keyword evidence="13" id="KW-1185">Reference proteome</keyword>